<dbReference type="Proteomes" id="UP001432251">
    <property type="component" value="Chromosome"/>
</dbReference>
<gene>
    <name evidence="1" type="ORF">V2W30_39270</name>
</gene>
<evidence type="ECO:0000313" key="2">
    <source>
        <dbReference type="Proteomes" id="UP001432251"/>
    </source>
</evidence>
<dbReference type="EMBL" id="CP146022">
    <property type="protein sequence ID" value="WWQ68788.1"/>
    <property type="molecule type" value="Genomic_DNA"/>
</dbReference>
<proteinExistence type="predicted"/>
<sequence>MTVDWEAVQRAWELVFASDFEGFVARYGEGLSDLDLSAIVSSTVTAETWDEPRVGGTGFITADTRATWMDTEPTGIDAAAEDLVTWGASSSADSYCWLTHGAPGDWPVALFSHGVDTWTRLDCSMTEFLHRVLSADSRVEVMKDSALWDAGLHRL</sequence>
<evidence type="ECO:0000313" key="1">
    <source>
        <dbReference type="EMBL" id="WWQ68788.1"/>
    </source>
</evidence>
<name>A0ACD5AST1_9ACTN</name>
<protein>
    <submittedName>
        <fullName evidence="1">Uncharacterized protein</fullName>
    </submittedName>
</protein>
<accession>A0ACD5AST1</accession>
<reference evidence="1" key="1">
    <citation type="journal article" date="2025" name="Int. J. Syst. Evol. Microbiol.">
        <title>Streptomyces citrinus sp. nov., with yellow diffusible pigment.</title>
        <authorList>
            <person name="He Y."/>
            <person name="Yang E."/>
            <person name="Xu J."/>
            <person name="Sun Y."/>
            <person name="Sun L."/>
        </authorList>
    </citation>
    <scope>NUCLEOTIDE SEQUENCE</scope>
    <source>
        <strain evidence="1">Q6</strain>
    </source>
</reference>
<keyword evidence="2" id="KW-1185">Reference proteome</keyword>
<organism evidence="1 2">
    <name type="scientific">Streptomyces citrinus</name>
    <dbReference type="NCBI Taxonomy" id="3118173"/>
    <lineage>
        <taxon>Bacteria</taxon>
        <taxon>Bacillati</taxon>
        <taxon>Actinomycetota</taxon>
        <taxon>Actinomycetes</taxon>
        <taxon>Kitasatosporales</taxon>
        <taxon>Streptomycetaceae</taxon>
        <taxon>Streptomyces</taxon>
    </lineage>
</organism>